<organism evidence="2 3">
    <name type="scientific">Fibrella rubiginis</name>
    <dbReference type="NCBI Taxonomy" id="2817060"/>
    <lineage>
        <taxon>Bacteria</taxon>
        <taxon>Pseudomonadati</taxon>
        <taxon>Bacteroidota</taxon>
        <taxon>Cytophagia</taxon>
        <taxon>Cytophagales</taxon>
        <taxon>Spirosomataceae</taxon>
        <taxon>Fibrella</taxon>
    </lineage>
</organism>
<evidence type="ECO:0000256" key="1">
    <source>
        <dbReference type="SAM" id="SignalP"/>
    </source>
</evidence>
<name>A0A939GEU1_9BACT</name>
<reference evidence="2" key="1">
    <citation type="submission" date="2021-03" db="EMBL/GenBank/DDBJ databases">
        <title>Fibrella sp. HMF5335 genome sequencing and assembly.</title>
        <authorList>
            <person name="Kang H."/>
            <person name="Kim H."/>
            <person name="Bae S."/>
            <person name="Joh K."/>
        </authorList>
    </citation>
    <scope>NUCLEOTIDE SEQUENCE</scope>
    <source>
        <strain evidence="2">HMF5335</strain>
    </source>
</reference>
<keyword evidence="1" id="KW-0732">Signal</keyword>
<sequence>MKSTTIVLLLMASLAVTEAPAAGYLASPTAKEATIFRKKKKGFRRKKGFLWGLFKKNDCGCPNH</sequence>
<accession>A0A939GEU1</accession>
<keyword evidence="3" id="KW-1185">Reference proteome</keyword>
<comment type="caution">
    <text evidence="2">The sequence shown here is derived from an EMBL/GenBank/DDBJ whole genome shotgun (WGS) entry which is preliminary data.</text>
</comment>
<gene>
    <name evidence="2" type="ORF">J2I47_14805</name>
</gene>
<feature type="chain" id="PRO_5038017944" evidence="1">
    <location>
        <begin position="22"/>
        <end position="64"/>
    </location>
</feature>
<dbReference type="Proteomes" id="UP000664034">
    <property type="component" value="Unassembled WGS sequence"/>
</dbReference>
<proteinExistence type="predicted"/>
<protein>
    <submittedName>
        <fullName evidence="2">Uncharacterized protein</fullName>
    </submittedName>
</protein>
<evidence type="ECO:0000313" key="3">
    <source>
        <dbReference type="Proteomes" id="UP000664034"/>
    </source>
</evidence>
<feature type="signal peptide" evidence="1">
    <location>
        <begin position="1"/>
        <end position="21"/>
    </location>
</feature>
<evidence type="ECO:0000313" key="2">
    <source>
        <dbReference type="EMBL" id="MBO0937827.1"/>
    </source>
</evidence>
<dbReference type="EMBL" id="JAFMYV010000007">
    <property type="protein sequence ID" value="MBO0937827.1"/>
    <property type="molecule type" value="Genomic_DNA"/>
</dbReference>
<dbReference type="AlphaFoldDB" id="A0A939GEU1"/>
<dbReference type="RefSeq" id="WP_207365370.1">
    <property type="nucleotide sequence ID" value="NZ_JAFMYV010000007.1"/>
</dbReference>